<feature type="region of interest" description="Disordered" evidence="1">
    <location>
        <begin position="100"/>
        <end position="135"/>
    </location>
</feature>
<dbReference type="AlphaFoldDB" id="A0A2P5EU21"/>
<accession>A0A2P5EU21</accession>
<keyword evidence="3" id="KW-1185">Reference proteome</keyword>
<proteinExistence type="predicted"/>
<sequence>MDMNSVDEFDGSNTSSINNNTEDQNTSVMISNMNLQPHHLPPRRPRLYRVDTRTRSRGTGTRSSSTSRTTGHRSPYPGAMLEFLRYLDQFGKTVEISGQPAKNPVVSEVEEHRAVRNLTDPDSPLPGSHFKEISE</sequence>
<protein>
    <submittedName>
        <fullName evidence="2">Uncharacterized protein</fullName>
    </submittedName>
</protein>
<feature type="compositionally biased region" description="Low complexity" evidence="1">
    <location>
        <begin position="57"/>
        <end position="74"/>
    </location>
</feature>
<gene>
    <name evidence="2" type="ORF">TorRG33x02_152450</name>
</gene>
<evidence type="ECO:0000256" key="1">
    <source>
        <dbReference type="SAM" id="MobiDB-lite"/>
    </source>
</evidence>
<feature type="compositionally biased region" description="Acidic residues" evidence="1">
    <location>
        <begin position="1"/>
        <end position="10"/>
    </location>
</feature>
<name>A0A2P5EU21_TREOI</name>
<dbReference type="Proteomes" id="UP000237000">
    <property type="component" value="Unassembled WGS sequence"/>
</dbReference>
<feature type="compositionally biased region" description="Polar residues" evidence="1">
    <location>
        <begin position="11"/>
        <end position="35"/>
    </location>
</feature>
<evidence type="ECO:0000313" key="2">
    <source>
        <dbReference type="EMBL" id="PON89016.1"/>
    </source>
</evidence>
<dbReference type="InParanoid" id="A0A2P5EU21"/>
<reference evidence="3" key="1">
    <citation type="submission" date="2016-06" db="EMBL/GenBank/DDBJ databases">
        <title>Parallel loss of symbiosis genes in relatives of nitrogen-fixing non-legume Parasponia.</title>
        <authorList>
            <person name="Van Velzen R."/>
            <person name="Holmer R."/>
            <person name="Bu F."/>
            <person name="Rutten L."/>
            <person name="Van Zeijl A."/>
            <person name="Liu W."/>
            <person name="Santuari L."/>
            <person name="Cao Q."/>
            <person name="Sharma T."/>
            <person name="Shen D."/>
            <person name="Roswanjaya Y."/>
            <person name="Wardhani T."/>
            <person name="Kalhor M.S."/>
            <person name="Jansen J."/>
            <person name="Van den Hoogen J."/>
            <person name="Gungor B."/>
            <person name="Hartog M."/>
            <person name="Hontelez J."/>
            <person name="Verver J."/>
            <person name="Yang W.-C."/>
            <person name="Schijlen E."/>
            <person name="Repin R."/>
            <person name="Schilthuizen M."/>
            <person name="Schranz E."/>
            <person name="Heidstra R."/>
            <person name="Miyata K."/>
            <person name="Fedorova E."/>
            <person name="Kohlen W."/>
            <person name="Bisseling T."/>
            <person name="Smit S."/>
            <person name="Geurts R."/>
        </authorList>
    </citation>
    <scope>NUCLEOTIDE SEQUENCE [LARGE SCALE GENOMIC DNA]</scope>
    <source>
        <strain evidence="3">cv. RG33-2</strain>
    </source>
</reference>
<evidence type="ECO:0000313" key="3">
    <source>
        <dbReference type="Proteomes" id="UP000237000"/>
    </source>
</evidence>
<dbReference type="EMBL" id="JXTC01000099">
    <property type="protein sequence ID" value="PON89016.1"/>
    <property type="molecule type" value="Genomic_DNA"/>
</dbReference>
<dbReference type="OrthoDB" id="10592421at2759"/>
<organism evidence="2 3">
    <name type="scientific">Trema orientale</name>
    <name type="common">Charcoal tree</name>
    <name type="synonym">Celtis orientalis</name>
    <dbReference type="NCBI Taxonomy" id="63057"/>
    <lineage>
        <taxon>Eukaryota</taxon>
        <taxon>Viridiplantae</taxon>
        <taxon>Streptophyta</taxon>
        <taxon>Embryophyta</taxon>
        <taxon>Tracheophyta</taxon>
        <taxon>Spermatophyta</taxon>
        <taxon>Magnoliopsida</taxon>
        <taxon>eudicotyledons</taxon>
        <taxon>Gunneridae</taxon>
        <taxon>Pentapetalae</taxon>
        <taxon>rosids</taxon>
        <taxon>fabids</taxon>
        <taxon>Rosales</taxon>
        <taxon>Cannabaceae</taxon>
        <taxon>Trema</taxon>
    </lineage>
</organism>
<feature type="region of interest" description="Disordered" evidence="1">
    <location>
        <begin position="1"/>
        <end position="76"/>
    </location>
</feature>
<comment type="caution">
    <text evidence="2">The sequence shown here is derived from an EMBL/GenBank/DDBJ whole genome shotgun (WGS) entry which is preliminary data.</text>
</comment>